<keyword evidence="11" id="KW-0234">DNA repair</keyword>
<evidence type="ECO:0000256" key="8">
    <source>
        <dbReference type="ARBA" id="ARBA00023004"/>
    </source>
</evidence>
<dbReference type="EMBL" id="CP136336">
    <property type="protein sequence ID" value="WOB07216.1"/>
    <property type="molecule type" value="Genomic_DNA"/>
</dbReference>
<comment type="similarity">
    <text evidence="13">Belongs to the helicase family. DinG subfamily.</text>
</comment>
<dbReference type="Pfam" id="PF06733">
    <property type="entry name" value="DEAD_2"/>
    <property type="match status" value="1"/>
</dbReference>
<evidence type="ECO:0000313" key="15">
    <source>
        <dbReference type="EMBL" id="WOB07216.1"/>
    </source>
</evidence>
<keyword evidence="1" id="KW-0004">4Fe-4S</keyword>
<dbReference type="Pfam" id="PF13307">
    <property type="entry name" value="Helicase_C_2"/>
    <property type="match status" value="1"/>
</dbReference>
<dbReference type="InterPro" id="IPR011604">
    <property type="entry name" value="PDDEXK-like_dom_sf"/>
</dbReference>
<evidence type="ECO:0000256" key="9">
    <source>
        <dbReference type="ARBA" id="ARBA00023014"/>
    </source>
</evidence>
<name>A0ABZ0CQE5_9BURK</name>
<evidence type="ECO:0000256" key="5">
    <source>
        <dbReference type="ARBA" id="ARBA00022801"/>
    </source>
</evidence>
<protein>
    <submittedName>
        <fullName evidence="15">ATP-dependent DNA helicase</fullName>
        <ecNumber evidence="15">3.6.4.12</ecNumber>
    </submittedName>
</protein>
<keyword evidence="7" id="KW-0067">ATP-binding</keyword>
<accession>A0ABZ0CQE5</accession>
<evidence type="ECO:0000256" key="13">
    <source>
        <dbReference type="ARBA" id="ARBA00038058"/>
    </source>
</evidence>
<organism evidence="15 16">
    <name type="scientific">Piscinibacter gummiphilus</name>
    <dbReference type="NCBI Taxonomy" id="946333"/>
    <lineage>
        <taxon>Bacteria</taxon>
        <taxon>Pseudomonadati</taxon>
        <taxon>Pseudomonadota</taxon>
        <taxon>Betaproteobacteria</taxon>
        <taxon>Burkholderiales</taxon>
        <taxon>Sphaerotilaceae</taxon>
        <taxon>Piscinibacter</taxon>
    </lineage>
</organism>
<keyword evidence="9" id="KW-0411">Iron-sulfur</keyword>
<dbReference type="SMART" id="SM00491">
    <property type="entry name" value="HELICc2"/>
    <property type="match status" value="1"/>
</dbReference>
<gene>
    <name evidence="15" type="ORF">RXV79_20140</name>
</gene>
<evidence type="ECO:0000256" key="1">
    <source>
        <dbReference type="ARBA" id="ARBA00022485"/>
    </source>
</evidence>
<evidence type="ECO:0000256" key="7">
    <source>
        <dbReference type="ARBA" id="ARBA00022840"/>
    </source>
</evidence>
<evidence type="ECO:0000256" key="3">
    <source>
        <dbReference type="ARBA" id="ARBA00022741"/>
    </source>
</evidence>
<dbReference type="PANTHER" id="PTHR11472">
    <property type="entry name" value="DNA REPAIR DEAD HELICASE RAD3/XP-D SUBFAMILY MEMBER"/>
    <property type="match status" value="1"/>
</dbReference>
<keyword evidence="2" id="KW-0479">Metal-binding</keyword>
<dbReference type="PROSITE" id="PS51193">
    <property type="entry name" value="HELICASE_ATP_BIND_2"/>
    <property type="match status" value="1"/>
</dbReference>
<dbReference type="PANTHER" id="PTHR11472:SF34">
    <property type="entry name" value="REGULATOR OF TELOMERE ELONGATION HELICASE 1"/>
    <property type="match status" value="1"/>
</dbReference>
<keyword evidence="10" id="KW-0238">DNA-binding</keyword>
<dbReference type="InterPro" id="IPR014013">
    <property type="entry name" value="Helic_SF1/SF2_ATP-bd_DinG/Rad3"/>
</dbReference>
<dbReference type="InterPro" id="IPR027417">
    <property type="entry name" value="P-loop_NTPase"/>
</dbReference>
<dbReference type="InterPro" id="IPR006555">
    <property type="entry name" value="ATP-dep_Helicase_C"/>
</dbReference>
<evidence type="ECO:0000259" key="14">
    <source>
        <dbReference type="PROSITE" id="PS51193"/>
    </source>
</evidence>
<dbReference type="GO" id="GO:0003678">
    <property type="term" value="F:DNA helicase activity"/>
    <property type="evidence" value="ECO:0007669"/>
    <property type="project" value="UniProtKB-EC"/>
</dbReference>
<evidence type="ECO:0000256" key="2">
    <source>
        <dbReference type="ARBA" id="ARBA00022723"/>
    </source>
</evidence>
<sequence length="760" mass="84415">MKQYVVAVRALCEFTAKAGDLDLRFTPAPTALEGQAGHATVAARRQRAGYESEVSVSGSYQLLTVRGRADGYDHHTRTLEEVKTFRGDLARQPANHRALHLAQAKVYGWLMCQQEQLDEMNVSLVYFDIVTQRETVFTETFSADTLRVHFEQQCERFLAWAEQELAHRTARDAALASLPFPHAQFRTGQRELAEAVYRATVHGRVLLAQAPTGIGKTLGTLYPMLKAMPGQQLDQVFFLTAKGSGRQLALEASERVQAGKPLLRTLELVARDKACEHPELACHGDSCPLAKGFYDRLAAARAEALTRPMLDKASVREVALAHQVCPYYLSQELARWADVIVGDYNYWLDLGGLLMGLTLARGSRVAVLVDEAHNLLERGRMMYSADLDQAALKAVRRNAPASLKGPLTRLNKAWNAIAKTQAVPYQVHPGVPEDFSQALQKATAAITDHFTEHPTAAVDGELQRFYFDALHFSRVHELADENWLFDVTLNGPRKPTALLTLRNVVPAPQLGPRLAVAHAVALFSATLTPHAFHADLLGLPDDTVWLDVPTPFSAEQLEVRVARHISTRYQHRSASVDPIAGLIARQYAARPGNYLAFFSSFDYLRQVLAAFRMLAPEVPVWEQSRGMSEPEREAFLARFTPEGQGIGFAVLGGSFGEGIDLPGRLLIGAFIATLGLPQLNPVNEEMKKRLDQRFGAERGYDYAYLYPGLQKVVQAAGRVIRTPQDEGVIHLIDDRFAGPRVRRLLPDWWTIQRSEPQIPG</sequence>
<dbReference type="GO" id="GO:0016787">
    <property type="term" value="F:hydrolase activity"/>
    <property type="evidence" value="ECO:0007669"/>
    <property type="project" value="UniProtKB-KW"/>
</dbReference>
<dbReference type="SMART" id="SM00488">
    <property type="entry name" value="DEXDc2"/>
    <property type="match status" value="1"/>
</dbReference>
<dbReference type="RefSeq" id="WP_316699888.1">
    <property type="nucleotide sequence ID" value="NZ_CP136336.1"/>
</dbReference>
<proteinExistence type="inferred from homology"/>
<keyword evidence="16" id="KW-1185">Reference proteome</keyword>
<dbReference type="InterPro" id="IPR010614">
    <property type="entry name" value="RAD3-like_helicase_DEAD"/>
</dbReference>
<reference evidence="15 16" key="1">
    <citation type="submission" date="2023-10" db="EMBL/GenBank/DDBJ databases">
        <title>Bacteria for the degradation of biodegradable plastic PBAT(Polybutylene adipate terephthalate).</title>
        <authorList>
            <person name="Weon H.-Y."/>
            <person name="Yeon J."/>
        </authorList>
    </citation>
    <scope>NUCLEOTIDE SEQUENCE [LARGE SCALE GENOMIC DNA]</scope>
    <source>
        <strain evidence="15 16">SBD 7-3</strain>
    </source>
</reference>
<evidence type="ECO:0000256" key="10">
    <source>
        <dbReference type="ARBA" id="ARBA00023125"/>
    </source>
</evidence>
<keyword evidence="6 15" id="KW-0347">Helicase</keyword>
<feature type="domain" description="Helicase ATP-binding" evidence="14">
    <location>
        <begin position="175"/>
        <end position="442"/>
    </location>
</feature>
<dbReference type="InterPro" id="IPR045028">
    <property type="entry name" value="DinG/Rad3-like"/>
</dbReference>
<keyword evidence="5 15" id="KW-0378">Hydrolase</keyword>
<keyword evidence="3" id="KW-0547">Nucleotide-binding</keyword>
<dbReference type="SUPFAM" id="SSF52540">
    <property type="entry name" value="P-loop containing nucleoside triphosphate hydrolases"/>
    <property type="match status" value="2"/>
</dbReference>
<keyword evidence="12" id="KW-0413">Isomerase</keyword>
<keyword evidence="4" id="KW-0227">DNA damage</keyword>
<evidence type="ECO:0000256" key="12">
    <source>
        <dbReference type="ARBA" id="ARBA00023235"/>
    </source>
</evidence>
<dbReference type="EC" id="3.6.4.12" evidence="15"/>
<evidence type="ECO:0000256" key="11">
    <source>
        <dbReference type="ARBA" id="ARBA00023204"/>
    </source>
</evidence>
<dbReference type="InterPro" id="IPR006554">
    <property type="entry name" value="Helicase-like_DEXD_c2"/>
</dbReference>
<evidence type="ECO:0000313" key="16">
    <source>
        <dbReference type="Proteomes" id="UP001303946"/>
    </source>
</evidence>
<evidence type="ECO:0000256" key="6">
    <source>
        <dbReference type="ARBA" id="ARBA00022806"/>
    </source>
</evidence>
<dbReference type="Gene3D" id="3.90.320.10">
    <property type="match status" value="1"/>
</dbReference>
<dbReference type="Gene3D" id="3.40.50.300">
    <property type="entry name" value="P-loop containing nucleotide triphosphate hydrolases"/>
    <property type="match status" value="2"/>
</dbReference>
<evidence type="ECO:0000256" key="4">
    <source>
        <dbReference type="ARBA" id="ARBA00022763"/>
    </source>
</evidence>
<keyword evidence="8" id="KW-0408">Iron</keyword>
<dbReference type="Proteomes" id="UP001303946">
    <property type="component" value="Chromosome"/>
</dbReference>